<dbReference type="Pfam" id="PF12706">
    <property type="entry name" value="Lactamase_B_2"/>
    <property type="match status" value="1"/>
</dbReference>
<dbReference type="Gene3D" id="3.60.15.10">
    <property type="entry name" value="Ribonuclease Z/Hydroxyacylglutathione hydrolase-like"/>
    <property type="match status" value="1"/>
</dbReference>
<dbReference type="InterPro" id="IPR036866">
    <property type="entry name" value="RibonucZ/Hydroxyglut_hydro"/>
</dbReference>
<dbReference type="SMART" id="SM00849">
    <property type="entry name" value="Lactamase_B"/>
    <property type="match status" value="1"/>
</dbReference>
<dbReference type="SUPFAM" id="SSF56281">
    <property type="entry name" value="Metallo-hydrolase/oxidoreductase"/>
    <property type="match status" value="1"/>
</dbReference>
<dbReference type="GO" id="GO:0016787">
    <property type="term" value="F:hydrolase activity"/>
    <property type="evidence" value="ECO:0007669"/>
    <property type="project" value="UniProtKB-KW"/>
</dbReference>
<dbReference type="CDD" id="cd07715">
    <property type="entry name" value="TaR3-like_MBL-fold"/>
    <property type="match status" value="1"/>
</dbReference>
<dbReference type="Proteomes" id="UP000332515">
    <property type="component" value="Unassembled WGS sequence"/>
</dbReference>
<evidence type="ECO:0000313" key="2">
    <source>
        <dbReference type="EMBL" id="MQT12154.1"/>
    </source>
</evidence>
<dbReference type="AlphaFoldDB" id="A0A6A7XZN9"/>
<comment type="caution">
    <text evidence="2">The sequence shown here is derived from an EMBL/GenBank/DDBJ whole genome shotgun (WGS) entry which is preliminary data.</text>
</comment>
<keyword evidence="2" id="KW-0378">Hydrolase</keyword>
<dbReference type="PANTHER" id="PTHR42663:SF4">
    <property type="entry name" value="SLL1036 PROTEIN"/>
    <property type="match status" value="1"/>
</dbReference>
<dbReference type="EMBL" id="VWNA01000001">
    <property type="protein sequence ID" value="MQT12154.1"/>
    <property type="molecule type" value="Genomic_DNA"/>
</dbReference>
<sequence>MPVGPLAVRFWGVRGSLPTPGPSTLRYGGDTPCLEILVDGQRVVVDCGSGARRLGLKMLGEPPGPLDILFTHSHLDHICGLPFFKPAYNAACNIKLWAGHLRDAQEHQEVLARLMSPPIFPLPTSALRACQFRAFDAGRTIILQGGIEVDTVRLNHPGGATGYRFRHAGHSLCVITDHEHGNPEIDADVAAFVAGADIMIYDAMYTALDYPRYAGWGHSTWEEATALARRAGVRTPVIFHHDPTRSDDALDEIAAAAADAYPGAVVAREGLVLSAG</sequence>
<dbReference type="PANTHER" id="PTHR42663">
    <property type="entry name" value="HYDROLASE C777.06C-RELATED-RELATED"/>
    <property type="match status" value="1"/>
</dbReference>
<proteinExistence type="predicted"/>
<feature type="domain" description="Metallo-beta-lactamase" evidence="1">
    <location>
        <begin position="30"/>
        <end position="218"/>
    </location>
</feature>
<evidence type="ECO:0000259" key="1">
    <source>
        <dbReference type="SMART" id="SM00849"/>
    </source>
</evidence>
<reference evidence="2 3" key="1">
    <citation type="submission" date="2019-09" db="EMBL/GenBank/DDBJ databases">
        <title>Segnochrobactrum spirostomi gen. nov., sp. nov., isolated from the ciliate Spirostomum cf. yagiui and description of a novel family, Segnochrobactraceae fam. nov. within the order Rhizobiales of the class Alphaproteobacteria.</title>
        <authorList>
            <person name="Akter S."/>
            <person name="Shazib S.U.A."/>
            <person name="Shin M.K."/>
        </authorList>
    </citation>
    <scope>NUCLEOTIDE SEQUENCE [LARGE SCALE GENOMIC DNA]</scope>
    <source>
        <strain evidence="2 3">Sp-1</strain>
    </source>
</reference>
<gene>
    <name evidence="2" type="ORF">F0357_05640</name>
</gene>
<dbReference type="InterPro" id="IPR001279">
    <property type="entry name" value="Metallo-B-lactamas"/>
</dbReference>
<keyword evidence="3" id="KW-1185">Reference proteome</keyword>
<evidence type="ECO:0000313" key="3">
    <source>
        <dbReference type="Proteomes" id="UP000332515"/>
    </source>
</evidence>
<accession>A0A6A7XZN9</accession>
<protein>
    <submittedName>
        <fullName evidence="2">MBL fold metallo-hydrolase</fullName>
    </submittedName>
</protein>
<organism evidence="2 3">
    <name type="scientific">Segnochrobactrum spirostomi</name>
    <dbReference type="NCBI Taxonomy" id="2608987"/>
    <lineage>
        <taxon>Bacteria</taxon>
        <taxon>Pseudomonadati</taxon>
        <taxon>Pseudomonadota</taxon>
        <taxon>Alphaproteobacteria</taxon>
        <taxon>Hyphomicrobiales</taxon>
        <taxon>Segnochrobactraceae</taxon>
        <taxon>Segnochrobactrum</taxon>
    </lineage>
</organism>
<name>A0A6A7XZN9_9HYPH</name>